<dbReference type="PANTHER" id="PTHR47469:SF2">
    <property type="entry name" value="OS06G0597600 PROTEIN"/>
    <property type="match status" value="1"/>
</dbReference>
<dbReference type="InterPro" id="IPR036188">
    <property type="entry name" value="FAD/NAD-bd_sf"/>
</dbReference>
<evidence type="ECO:0000313" key="5">
    <source>
        <dbReference type="EMBL" id="EWC45351.1"/>
    </source>
</evidence>
<dbReference type="Pfam" id="PF00890">
    <property type="entry name" value="FAD_binding_2"/>
    <property type="match status" value="1"/>
</dbReference>
<dbReference type="Gene3D" id="3.30.9.60">
    <property type="match status" value="1"/>
</dbReference>
<dbReference type="Proteomes" id="UP000024837">
    <property type="component" value="Unassembled WGS sequence"/>
</dbReference>
<dbReference type="Gene3D" id="3.50.50.60">
    <property type="entry name" value="FAD/NAD(P)-binding domain"/>
    <property type="match status" value="1"/>
</dbReference>
<feature type="domain" description="2,6-dihydroxypyridine 3-monooxygenase substrate binding" evidence="4">
    <location>
        <begin position="189"/>
        <end position="318"/>
    </location>
</feature>
<dbReference type="OrthoDB" id="16820at2759"/>
<proteinExistence type="predicted"/>
<dbReference type="AlphaFoldDB" id="W7HMU6"/>
<name>W7HMU6_9PEZI</name>
<sequence>MPRSVIVVGGSLAGLMHALQLKRQGNNVTILEQDPSSERSSNEAGIAFRAYCEEFLTKYDDTGVTVCVPISRTRIGWRTRPQLLSFALSMRLTSWGHLYRVLRANFDGYASKAVPVPPPSRPGDGRGQYLVGKRAVGLSYNEQSGIVTVRYVDFSTGKEEQMTADLVIGADGIHSTVRNLIGVHTVKEYAGYVAWRGTVPEKLLSQETLEYFTSCVNANTMKRSYAITYVIPTDDGNFEPGERLINFVWYYNIAEGSPEMDRVLTDINGVHHRNTVPRGLVQPEEWARVRETMLPHMAAPFAELVSKNDSPFVTKIHDARITSPPTCHNGRVILVGDALTTLRPHSGSASEQAAFHCLRLPRVWDLETDLKDWVTQVDFYTHRLYLLSRAIGELGQGSAFSFFKSLFSYVACLLSALWYGKPKPSSR</sequence>
<dbReference type="PANTHER" id="PTHR47469">
    <property type="entry name" value="MONOOXYGENASE-LIKE"/>
    <property type="match status" value="1"/>
</dbReference>
<accession>W7HMU6</accession>
<evidence type="ECO:0008006" key="7">
    <source>
        <dbReference type="Google" id="ProtNLM"/>
    </source>
</evidence>
<dbReference type="EMBL" id="KI966427">
    <property type="protein sequence ID" value="EWC45351.1"/>
    <property type="molecule type" value="Genomic_DNA"/>
</dbReference>
<dbReference type="Pfam" id="PF22607">
    <property type="entry name" value="FAD_binding-like"/>
    <property type="match status" value="1"/>
</dbReference>
<evidence type="ECO:0000256" key="1">
    <source>
        <dbReference type="ARBA" id="ARBA00022630"/>
    </source>
</evidence>
<evidence type="ECO:0000259" key="3">
    <source>
        <dbReference type="Pfam" id="PF00890"/>
    </source>
</evidence>
<organism evidence="5 6">
    <name type="scientific">Drechslerella stenobrocha 248</name>
    <dbReference type="NCBI Taxonomy" id="1043628"/>
    <lineage>
        <taxon>Eukaryota</taxon>
        <taxon>Fungi</taxon>
        <taxon>Dikarya</taxon>
        <taxon>Ascomycota</taxon>
        <taxon>Pezizomycotina</taxon>
        <taxon>Orbiliomycetes</taxon>
        <taxon>Orbiliales</taxon>
        <taxon>Orbiliaceae</taxon>
        <taxon>Drechslerella</taxon>
    </lineage>
</organism>
<reference evidence="5 6" key="1">
    <citation type="submission" date="2013-05" db="EMBL/GenBank/DDBJ databases">
        <title>Drechslerella stenobrocha genome reveals carnivorous origination and mechanical trapping mechanism of predatory fungi.</title>
        <authorList>
            <person name="Liu X."/>
            <person name="Zhang W."/>
            <person name="Liu K."/>
        </authorList>
    </citation>
    <scope>NUCLEOTIDE SEQUENCE [LARGE SCALE GENOMIC DNA]</scope>
    <source>
        <strain evidence="5 6">248</strain>
    </source>
</reference>
<keyword evidence="2" id="KW-0560">Oxidoreductase</keyword>
<feature type="domain" description="FAD-dependent oxidoreductase 2 FAD-binding" evidence="3">
    <location>
        <begin position="5"/>
        <end position="37"/>
    </location>
</feature>
<dbReference type="InterPro" id="IPR053212">
    <property type="entry name" value="DHP_3-monooxygenase"/>
</dbReference>
<dbReference type="PRINTS" id="PR00420">
    <property type="entry name" value="RNGMNOXGNASE"/>
</dbReference>
<dbReference type="InterPro" id="IPR054707">
    <property type="entry name" value="DhpH_subs-bd"/>
</dbReference>
<dbReference type="SUPFAM" id="SSF51905">
    <property type="entry name" value="FAD/NAD(P)-binding domain"/>
    <property type="match status" value="1"/>
</dbReference>
<protein>
    <recommendedName>
        <fullName evidence="7">FAD-binding domain-containing protein</fullName>
    </recommendedName>
</protein>
<dbReference type="InterPro" id="IPR003953">
    <property type="entry name" value="FAD-dep_OxRdtase_2_FAD-bd"/>
</dbReference>
<dbReference type="SUPFAM" id="SSF54373">
    <property type="entry name" value="FAD-linked reductases, C-terminal domain"/>
    <property type="match status" value="1"/>
</dbReference>
<dbReference type="HOGENOM" id="CLU_009665_0_0_1"/>
<gene>
    <name evidence="5" type="ORF">DRE_00750</name>
</gene>
<evidence type="ECO:0000256" key="2">
    <source>
        <dbReference type="ARBA" id="ARBA00023002"/>
    </source>
</evidence>
<keyword evidence="1" id="KW-0285">Flavoprotein</keyword>
<evidence type="ECO:0000259" key="4">
    <source>
        <dbReference type="Pfam" id="PF22607"/>
    </source>
</evidence>
<evidence type="ECO:0000313" key="6">
    <source>
        <dbReference type="Proteomes" id="UP000024837"/>
    </source>
</evidence>
<dbReference type="GO" id="GO:0016491">
    <property type="term" value="F:oxidoreductase activity"/>
    <property type="evidence" value="ECO:0007669"/>
    <property type="project" value="UniProtKB-KW"/>
</dbReference>
<keyword evidence="6" id="KW-1185">Reference proteome</keyword>